<reference evidence="1" key="1">
    <citation type="submission" date="2020-11" db="EMBL/GenBank/DDBJ databases">
        <authorList>
            <consortium name="DOE Joint Genome Institute"/>
            <person name="Ahrendt S."/>
            <person name="Riley R."/>
            <person name="Andreopoulos W."/>
            <person name="Labutti K."/>
            <person name="Pangilinan J."/>
            <person name="Ruiz-Duenas F.J."/>
            <person name="Barrasa J.M."/>
            <person name="Sanchez-Garcia M."/>
            <person name="Camarero S."/>
            <person name="Miyauchi S."/>
            <person name="Serrano A."/>
            <person name="Linde D."/>
            <person name="Babiker R."/>
            <person name="Drula E."/>
            <person name="Ayuso-Fernandez I."/>
            <person name="Pacheco R."/>
            <person name="Padilla G."/>
            <person name="Ferreira P."/>
            <person name="Barriuso J."/>
            <person name="Kellner H."/>
            <person name="Castanera R."/>
            <person name="Alfaro M."/>
            <person name="Ramirez L."/>
            <person name="Pisabarro A.G."/>
            <person name="Kuo A."/>
            <person name="Tritt A."/>
            <person name="Lipzen A."/>
            <person name="He G."/>
            <person name="Yan M."/>
            <person name="Ng V."/>
            <person name="Cullen D."/>
            <person name="Martin F."/>
            <person name="Rosso M.-N."/>
            <person name="Henrissat B."/>
            <person name="Hibbett D."/>
            <person name="Martinez A.T."/>
            <person name="Grigoriev I.V."/>
        </authorList>
    </citation>
    <scope>NUCLEOTIDE SEQUENCE</scope>
    <source>
        <strain evidence="1">CIRM-BRFM 674</strain>
    </source>
</reference>
<dbReference type="Proteomes" id="UP000807469">
    <property type="component" value="Unassembled WGS sequence"/>
</dbReference>
<dbReference type="EMBL" id="MU155274">
    <property type="protein sequence ID" value="KAF9477024.1"/>
    <property type="molecule type" value="Genomic_DNA"/>
</dbReference>
<name>A0A9P6CY89_9AGAR</name>
<organism evidence="1 2">
    <name type="scientific">Pholiota conissans</name>
    <dbReference type="NCBI Taxonomy" id="109636"/>
    <lineage>
        <taxon>Eukaryota</taxon>
        <taxon>Fungi</taxon>
        <taxon>Dikarya</taxon>
        <taxon>Basidiomycota</taxon>
        <taxon>Agaricomycotina</taxon>
        <taxon>Agaricomycetes</taxon>
        <taxon>Agaricomycetidae</taxon>
        <taxon>Agaricales</taxon>
        <taxon>Agaricineae</taxon>
        <taxon>Strophariaceae</taxon>
        <taxon>Pholiota</taxon>
    </lineage>
</organism>
<dbReference type="OrthoDB" id="2104739at2759"/>
<evidence type="ECO:0000313" key="1">
    <source>
        <dbReference type="EMBL" id="KAF9477024.1"/>
    </source>
</evidence>
<dbReference type="AlphaFoldDB" id="A0A9P6CY89"/>
<protein>
    <recommendedName>
        <fullName evidence="3">HNH nuclease domain-containing protein</fullName>
    </recommendedName>
</protein>
<comment type="caution">
    <text evidence="1">The sequence shown here is derived from an EMBL/GenBank/DDBJ whole genome shotgun (WGS) entry which is preliminary data.</text>
</comment>
<gene>
    <name evidence="1" type="ORF">BDN70DRAFT_995249</name>
</gene>
<accession>A0A9P6CY89</accession>
<proteinExistence type="predicted"/>
<sequence>MFGFLDIYLLHHVPLEEGLQNIILEIMSCTDDGGLLEIGIVLKFHPSATEMINDTLDDVQPQSHITAKKALAHDGYRCVVSKKFDANSLKLISELGDMMDSDPRNERTYTECSDKRRYAASAWARFVYKSLPEDLNGANIHRLENVMTLDASLHGDFDKLGFWFVQLTPSQGCHTFTTLDPEKLTVLSPEYLAIHAPCAKVAHLSGAAEYIDKFYRDVEDAISTFNVDGSSADVLETDLLKAHIVRHGISN</sequence>
<evidence type="ECO:0008006" key="3">
    <source>
        <dbReference type="Google" id="ProtNLM"/>
    </source>
</evidence>
<keyword evidence="2" id="KW-1185">Reference proteome</keyword>
<evidence type="ECO:0000313" key="2">
    <source>
        <dbReference type="Proteomes" id="UP000807469"/>
    </source>
</evidence>